<reference evidence="4" key="1">
    <citation type="journal article" date="2013" name="Nat. Genet.">
        <title>The Capsella rubella genome and the genomic consequences of rapid mating system evolution.</title>
        <authorList>
            <person name="Slotte T."/>
            <person name="Hazzouri K.M."/>
            <person name="Agren J.A."/>
            <person name="Koenig D."/>
            <person name="Maumus F."/>
            <person name="Guo Y.L."/>
            <person name="Steige K."/>
            <person name="Platts A.E."/>
            <person name="Escobar J.S."/>
            <person name="Newman L.K."/>
            <person name="Wang W."/>
            <person name="Mandakova T."/>
            <person name="Vello E."/>
            <person name="Smith L.M."/>
            <person name="Henz S.R."/>
            <person name="Steffen J."/>
            <person name="Takuno S."/>
            <person name="Brandvain Y."/>
            <person name="Coop G."/>
            <person name="Andolfatto P."/>
            <person name="Hu T.T."/>
            <person name="Blanchette M."/>
            <person name="Clark R.M."/>
            <person name="Quesneville H."/>
            <person name="Nordborg M."/>
            <person name="Gaut B.S."/>
            <person name="Lysak M.A."/>
            <person name="Jenkins J."/>
            <person name="Grimwood J."/>
            <person name="Chapman J."/>
            <person name="Prochnik S."/>
            <person name="Shu S."/>
            <person name="Rokhsar D."/>
            <person name="Schmutz J."/>
            <person name="Weigel D."/>
            <person name="Wright S.I."/>
        </authorList>
    </citation>
    <scope>NUCLEOTIDE SEQUENCE [LARGE SCALE GENOMIC DNA]</scope>
    <source>
        <strain evidence="4">cv. Monte Gargano</strain>
    </source>
</reference>
<dbReference type="Pfam" id="PF00646">
    <property type="entry name" value="F-box"/>
    <property type="match status" value="1"/>
</dbReference>
<dbReference type="PANTHER" id="PTHR24414:SF184">
    <property type="entry name" value="GALACTOSE OXIDASE_KELCH REPEAT SUPERFAMILY PROTEIN"/>
    <property type="match status" value="1"/>
</dbReference>
<dbReference type="eggNOG" id="KOG1072">
    <property type="taxonomic scope" value="Eukaryota"/>
</dbReference>
<feature type="domain" description="F-box" evidence="2">
    <location>
        <begin position="28"/>
        <end position="68"/>
    </location>
</feature>
<sequence length="208" mass="24084">MSSSLEKERKRKPLTKKKKKKLSQNPSLPDDLLLSIVARVSRLYYPTLSLVSKSFRSLKTRSLLGHTESCLYVCLRCYPDYSRWNKCHFQLASLVDITIQSMLDRKRQVWETKPVPDCRGKIYNNVSDSKSTCIDGKFHVLLTNRNMVAYNPKEGLPTLPPGVSVRLADYVGKLAVLWDEDLLYRQSSFVHKKMIWCAKIALEKTKKW</sequence>
<dbReference type="AlphaFoldDB" id="R0I1U8"/>
<evidence type="ECO:0000259" key="2">
    <source>
        <dbReference type="SMART" id="SM00256"/>
    </source>
</evidence>
<evidence type="ECO:0000313" key="3">
    <source>
        <dbReference type="EMBL" id="EOA31880.1"/>
    </source>
</evidence>
<gene>
    <name evidence="3" type="ORF">CARUB_v10015107mg</name>
</gene>
<protein>
    <recommendedName>
        <fullName evidence="2">F-box domain-containing protein</fullName>
    </recommendedName>
</protein>
<name>R0I1U8_9BRAS</name>
<proteinExistence type="predicted"/>
<dbReference type="InterPro" id="IPR050354">
    <property type="entry name" value="F-box/kelch-repeat_ARATH"/>
</dbReference>
<keyword evidence="4" id="KW-1185">Reference proteome</keyword>
<organism evidence="3 4">
    <name type="scientific">Capsella rubella</name>
    <dbReference type="NCBI Taxonomy" id="81985"/>
    <lineage>
        <taxon>Eukaryota</taxon>
        <taxon>Viridiplantae</taxon>
        <taxon>Streptophyta</taxon>
        <taxon>Embryophyta</taxon>
        <taxon>Tracheophyta</taxon>
        <taxon>Spermatophyta</taxon>
        <taxon>Magnoliopsida</taxon>
        <taxon>eudicotyledons</taxon>
        <taxon>Gunneridae</taxon>
        <taxon>Pentapetalae</taxon>
        <taxon>rosids</taxon>
        <taxon>malvids</taxon>
        <taxon>Brassicales</taxon>
        <taxon>Brassicaceae</taxon>
        <taxon>Camelineae</taxon>
        <taxon>Capsella</taxon>
    </lineage>
</organism>
<dbReference type="InterPro" id="IPR001810">
    <property type="entry name" value="F-box_dom"/>
</dbReference>
<feature type="compositionally biased region" description="Basic residues" evidence="1">
    <location>
        <begin position="9"/>
        <end position="22"/>
    </location>
</feature>
<dbReference type="Proteomes" id="UP000029121">
    <property type="component" value="Unassembled WGS sequence"/>
</dbReference>
<evidence type="ECO:0000313" key="4">
    <source>
        <dbReference type="Proteomes" id="UP000029121"/>
    </source>
</evidence>
<dbReference type="PANTHER" id="PTHR24414">
    <property type="entry name" value="F-BOX/KELCH-REPEAT PROTEIN SKIP4"/>
    <property type="match status" value="1"/>
</dbReference>
<evidence type="ECO:0000256" key="1">
    <source>
        <dbReference type="SAM" id="MobiDB-lite"/>
    </source>
</evidence>
<accession>R0I1U8</accession>
<dbReference type="EMBL" id="KB870807">
    <property type="protein sequence ID" value="EOA31880.1"/>
    <property type="molecule type" value="Genomic_DNA"/>
</dbReference>
<feature type="region of interest" description="Disordered" evidence="1">
    <location>
        <begin position="1"/>
        <end position="26"/>
    </location>
</feature>
<dbReference type="SMART" id="SM00256">
    <property type="entry name" value="FBOX"/>
    <property type="match status" value="1"/>
</dbReference>